<dbReference type="PRINTS" id="PR00081">
    <property type="entry name" value="GDHRDH"/>
</dbReference>
<proteinExistence type="inferred from homology"/>
<dbReference type="InterPro" id="IPR036291">
    <property type="entry name" value="NAD(P)-bd_dom_sf"/>
</dbReference>
<dbReference type="InterPro" id="IPR002347">
    <property type="entry name" value="SDR_fam"/>
</dbReference>
<dbReference type="InterPro" id="IPR020904">
    <property type="entry name" value="Sc_DH/Rdtase_CS"/>
</dbReference>
<name>A0A2X0J962_9ACTN</name>
<dbReference type="PRINTS" id="PR00080">
    <property type="entry name" value="SDRFAMILY"/>
</dbReference>
<dbReference type="OrthoDB" id="5115951at2"/>
<dbReference type="Pfam" id="PF00106">
    <property type="entry name" value="adh_short"/>
    <property type="match status" value="1"/>
</dbReference>
<gene>
    <name evidence="3" type="ORF">DN069_19120</name>
</gene>
<dbReference type="SUPFAM" id="SSF51735">
    <property type="entry name" value="NAD(P)-binding Rossmann-fold domains"/>
    <property type="match status" value="1"/>
</dbReference>
<dbReference type="Gene3D" id="3.40.50.720">
    <property type="entry name" value="NAD(P)-binding Rossmann-like Domain"/>
    <property type="match status" value="1"/>
</dbReference>
<dbReference type="PANTHER" id="PTHR43669">
    <property type="entry name" value="5-KETO-D-GLUCONATE 5-REDUCTASE"/>
    <property type="match status" value="1"/>
</dbReference>
<accession>A0A2X0J962</accession>
<dbReference type="EMBL" id="QKYN01000073">
    <property type="protein sequence ID" value="RAG84018.1"/>
    <property type="molecule type" value="Genomic_DNA"/>
</dbReference>
<dbReference type="Proteomes" id="UP000248889">
    <property type="component" value="Unassembled WGS sequence"/>
</dbReference>
<evidence type="ECO:0000313" key="3">
    <source>
        <dbReference type="EMBL" id="RAG84018.1"/>
    </source>
</evidence>
<reference evidence="3 4" key="1">
    <citation type="submission" date="2018-06" db="EMBL/GenBank/DDBJ databases">
        <title>Streptacidiphilus pinicola sp. nov., isolated from pine grove soil.</title>
        <authorList>
            <person name="Roh S.G."/>
            <person name="Park S."/>
            <person name="Kim M.-K."/>
            <person name="Yun B.-R."/>
            <person name="Park J."/>
            <person name="Kim M.J."/>
            <person name="Kim Y.S."/>
            <person name="Kim S.B."/>
        </authorList>
    </citation>
    <scope>NUCLEOTIDE SEQUENCE [LARGE SCALE GENOMIC DNA]</scope>
    <source>
        <strain evidence="3 4">MMS16-CNU450</strain>
    </source>
</reference>
<keyword evidence="2" id="KW-0560">Oxidoreductase</keyword>
<evidence type="ECO:0008006" key="5">
    <source>
        <dbReference type="Google" id="ProtNLM"/>
    </source>
</evidence>
<dbReference type="AlphaFoldDB" id="A0A2X0J962"/>
<comment type="similarity">
    <text evidence="1">Belongs to the short-chain dehydrogenases/reductases (SDR) family.</text>
</comment>
<evidence type="ECO:0000256" key="2">
    <source>
        <dbReference type="ARBA" id="ARBA00023002"/>
    </source>
</evidence>
<evidence type="ECO:0000256" key="1">
    <source>
        <dbReference type="ARBA" id="ARBA00006484"/>
    </source>
</evidence>
<organism evidence="3 4">
    <name type="scientific">Streptacidiphilus pinicola</name>
    <dbReference type="NCBI Taxonomy" id="2219663"/>
    <lineage>
        <taxon>Bacteria</taxon>
        <taxon>Bacillati</taxon>
        <taxon>Actinomycetota</taxon>
        <taxon>Actinomycetes</taxon>
        <taxon>Kitasatosporales</taxon>
        <taxon>Streptomycetaceae</taxon>
        <taxon>Streptacidiphilus</taxon>
    </lineage>
</organism>
<comment type="caution">
    <text evidence="3">The sequence shown here is derived from an EMBL/GenBank/DDBJ whole genome shotgun (WGS) entry which is preliminary data.</text>
</comment>
<dbReference type="GO" id="GO:0016491">
    <property type="term" value="F:oxidoreductase activity"/>
    <property type="evidence" value="ECO:0007669"/>
    <property type="project" value="UniProtKB-KW"/>
</dbReference>
<keyword evidence="4" id="KW-1185">Reference proteome</keyword>
<dbReference type="PROSITE" id="PS00061">
    <property type="entry name" value="ADH_SHORT"/>
    <property type="match status" value="1"/>
</dbReference>
<evidence type="ECO:0000313" key="4">
    <source>
        <dbReference type="Proteomes" id="UP000248889"/>
    </source>
</evidence>
<dbReference type="PANTHER" id="PTHR43669:SF6">
    <property type="entry name" value="DECAPRENYLPHOSPHORYL-2-KETO-BETA-D-ERYTHRO-PENTOSE REDUCTASE"/>
    <property type="match status" value="1"/>
</dbReference>
<sequence length="147" mass="15022">MIADGPLGLVISAAGVLTPQDDLDRDPQLAALLLQTNLTGHVSVLLALVGHLRARGRGTLVVLSSIAAVRPSRANFVYGAAKAGLAAFARSLADQLHGTGVRVLLVGVRGVRPGGTMVQGTVVRDPVCGVPGSAVAWRSRCGSSRGR</sequence>
<protein>
    <recommendedName>
        <fullName evidence="5">SDR family NAD(P)-dependent oxidoreductase</fullName>
    </recommendedName>
</protein>